<feature type="transmembrane region" description="Helical" evidence="1">
    <location>
        <begin position="40"/>
        <end position="62"/>
    </location>
</feature>
<name>A0A1M5W138_9FLAO</name>
<dbReference type="EMBL" id="FQXT01000002">
    <property type="protein sequence ID" value="SHH81289.1"/>
    <property type="molecule type" value="Genomic_DNA"/>
</dbReference>
<dbReference type="RefSeq" id="WP_072981018.1">
    <property type="nucleotide sequence ID" value="NZ_FQXT01000002.1"/>
</dbReference>
<reference evidence="4" key="1">
    <citation type="submission" date="2016-11" db="EMBL/GenBank/DDBJ databases">
        <authorList>
            <person name="Varghese N."/>
            <person name="Submissions S."/>
        </authorList>
    </citation>
    <scope>NUCLEOTIDE SEQUENCE [LARGE SCALE GENOMIC DNA]</scope>
    <source>
        <strain evidence="4">DSM 19859</strain>
    </source>
</reference>
<dbReference type="Proteomes" id="UP000184240">
    <property type="component" value="Unassembled WGS sequence"/>
</dbReference>
<protein>
    <recommendedName>
        <fullName evidence="6">DoxX-like family protein</fullName>
    </recommendedName>
</protein>
<keyword evidence="1" id="KW-0812">Transmembrane</keyword>
<feature type="transmembrane region" description="Helical" evidence="1">
    <location>
        <begin position="94"/>
        <end position="110"/>
    </location>
</feature>
<reference evidence="3" key="2">
    <citation type="submission" date="2016-11" db="EMBL/GenBank/DDBJ databases">
        <authorList>
            <person name="Jaros S."/>
            <person name="Januszkiewicz K."/>
            <person name="Wedrychowicz H."/>
        </authorList>
    </citation>
    <scope>NUCLEOTIDE SEQUENCE [LARGE SCALE GENOMIC DNA]</scope>
    <source>
        <strain evidence="3">DSM 19859</strain>
    </source>
</reference>
<proteinExistence type="predicted"/>
<reference evidence="2 5" key="3">
    <citation type="submission" date="2018-07" db="EMBL/GenBank/DDBJ databases">
        <title>Leeuwenhoekiella genomics.</title>
        <authorList>
            <person name="Tahon G."/>
            <person name="Willems A."/>
        </authorList>
    </citation>
    <scope>NUCLEOTIDE SEQUENCE [LARGE SCALE GENOMIC DNA]</scope>
    <source>
        <strain evidence="2 5">LMG 24856</strain>
    </source>
</reference>
<evidence type="ECO:0000313" key="5">
    <source>
        <dbReference type="Proteomes" id="UP000290037"/>
    </source>
</evidence>
<evidence type="ECO:0000313" key="3">
    <source>
        <dbReference type="EMBL" id="SHH81289.1"/>
    </source>
</evidence>
<dbReference type="Proteomes" id="UP000290037">
    <property type="component" value="Unassembled WGS sequence"/>
</dbReference>
<feature type="transmembrane region" description="Helical" evidence="1">
    <location>
        <begin position="6"/>
        <end position="28"/>
    </location>
</feature>
<dbReference type="EMBL" id="QOVN01000001">
    <property type="protein sequence ID" value="RXG31154.1"/>
    <property type="molecule type" value="Genomic_DNA"/>
</dbReference>
<evidence type="ECO:0000313" key="4">
    <source>
        <dbReference type="Proteomes" id="UP000184240"/>
    </source>
</evidence>
<evidence type="ECO:0000313" key="2">
    <source>
        <dbReference type="EMBL" id="RXG31154.1"/>
    </source>
</evidence>
<organism evidence="3 4">
    <name type="scientific">Leeuwenhoekiella palythoae</name>
    <dbReference type="NCBI Taxonomy" id="573501"/>
    <lineage>
        <taxon>Bacteria</taxon>
        <taxon>Pseudomonadati</taxon>
        <taxon>Bacteroidota</taxon>
        <taxon>Flavobacteriia</taxon>
        <taxon>Flavobacteriales</taxon>
        <taxon>Flavobacteriaceae</taxon>
        <taxon>Leeuwenhoekiella</taxon>
    </lineage>
</organism>
<keyword evidence="1" id="KW-0472">Membrane</keyword>
<gene>
    <name evidence="2" type="ORF">DSM01_293</name>
    <name evidence="3" type="ORF">SAMN04487999_1000</name>
</gene>
<sequence length="117" mass="13048">MNPKPVLISILIYLPSVLLAVFYVPTALDKLLDPNQTGKIVQSSAVMLTAGVFILTGLTLFYYHKTMLWGVTMLSLYMLPVIGIHLYKGKPAEVLMLILMSTLFAAYLRKPEVFAKN</sequence>
<keyword evidence="5" id="KW-1185">Reference proteome</keyword>
<dbReference type="AlphaFoldDB" id="A0A1M5W138"/>
<feature type="transmembrane region" description="Helical" evidence="1">
    <location>
        <begin position="68"/>
        <end position="87"/>
    </location>
</feature>
<evidence type="ECO:0008006" key="6">
    <source>
        <dbReference type="Google" id="ProtNLM"/>
    </source>
</evidence>
<keyword evidence="1" id="KW-1133">Transmembrane helix</keyword>
<evidence type="ECO:0000256" key="1">
    <source>
        <dbReference type="SAM" id="Phobius"/>
    </source>
</evidence>
<accession>A0A1M5W138</accession>
<dbReference type="OrthoDB" id="1442893at2"/>